<evidence type="ECO:0000256" key="1">
    <source>
        <dbReference type="ARBA" id="ARBA00007747"/>
    </source>
</evidence>
<keyword evidence="4 6" id="KW-0694">RNA-binding</keyword>
<keyword evidence="10" id="KW-1185">Reference proteome</keyword>
<dbReference type="GO" id="GO:0003723">
    <property type="term" value="F:RNA binding"/>
    <property type="evidence" value="ECO:0007669"/>
    <property type="project" value="UniProtKB-UniRule"/>
</dbReference>
<dbReference type="InterPro" id="IPR034393">
    <property type="entry name" value="TatSF1-like"/>
</dbReference>
<dbReference type="VEuPathDB" id="FungiDB:PV09_07336"/>
<dbReference type="GeneID" id="27315309"/>
<dbReference type="SUPFAM" id="SSF54928">
    <property type="entry name" value="RNA-binding domain, RBD"/>
    <property type="match status" value="2"/>
</dbReference>
<feature type="compositionally biased region" description="Basic and acidic residues" evidence="7">
    <location>
        <begin position="87"/>
        <end position="102"/>
    </location>
</feature>
<evidence type="ECO:0000256" key="7">
    <source>
        <dbReference type="SAM" id="MobiDB-lite"/>
    </source>
</evidence>
<evidence type="ECO:0000313" key="10">
    <source>
        <dbReference type="Proteomes" id="UP000053259"/>
    </source>
</evidence>
<dbReference type="PANTHER" id="PTHR15608">
    <property type="entry name" value="SPLICING FACTOR U2AF-ASSOCIATED PROTEIN 2"/>
    <property type="match status" value="1"/>
</dbReference>
<dbReference type="CDD" id="cd12281">
    <property type="entry name" value="RRM1_TatSF1_like"/>
    <property type="match status" value="1"/>
</dbReference>
<gene>
    <name evidence="9" type="ORF">PV09_07336</name>
</gene>
<proteinExistence type="inferred from homology"/>
<keyword evidence="2" id="KW-0507">mRNA processing</keyword>
<dbReference type="EMBL" id="KN847556">
    <property type="protein sequence ID" value="KIW01297.1"/>
    <property type="molecule type" value="Genomic_DNA"/>
</dbReference>
<evidence type="ECO:0000256" key="2">
    <source>
        <dbReference type="ARBA" id="ARBA00022664"/>
    </source>
</evidence>
<dbReference type="OrthoDB" id="10258585at2759"/>
<evidence type="ECO:0000256" key="5">
    <source>
        <dbReference type="ARBA" id="ARBA00023187"/>
    </source>
</evidence>
<dbReference type="InterPro" id="IPR035979">
    <property type="entry name" value="RBD_domain_sf"/>
</dbReference>
<feature type="domain" description="RRM" evidence="8">
    <location>
        <begin position="105"/>
        <end position="196"/>
    </location>
</feature>
<dbReference type="RefSeq" id="XP_016211167.1">
    <property type="nucleotide sequence ID" value="XM_016361091.1"/>
</dbReference>
<dbReference type="FunFam" id="3.30.70.330:FF:000329">
    <property type="entry name" value="splicing factor U2AF-associated protein 2"/>
    <property type="match status" value="1"/>
</dbReference>
<dbReference type="STRING" id="253628.A0A0D1YK96"/>
<protein>
    <recommendedName>
        <fullName evidence="8">RRM domain-containing protein</fullName>
    </recommendedName>
</protein>
<feature type="domain" description="RRM" evidence="8">
    <location>
        <begin position="264"/>
        <end position="353"/>
    </location>
</feature>
<dbReference type="SMART" id="SM00360">
    <property type="entry name" value="RRM"/>
    <property type="match status" value="2"/>
</dbReference>
<feature type="region of interest" description="Disordered" evidence="7">
    <location>
        <begin position="196"/>
        <end position="221"/>
    </location>
</feature>
<dbReference type="InterPro" id="IPR000504">
    <property type="entry name" value="RRM_dom"/>
</dbReference>
<dbReference type="GO" id="GO:0005684">
    <property type="term" value="C:U2-type spliceosomal complex"/>
    <property type="evidence" value="ECO:0007669"/>
    <property type="project" value="TreeGrafter"/>
</dbReference>
<reference evidence="9 10" key="1">
    <citation type="submission" date="2015-01" db="EMBL/GenBank/DDBJ databases">
        <title>The Genome Sequence of Ochroconis gallopava CBS43764.</title>
        <authorList>
            <consortium name="The Broad Institute Genomics Platform"/>
            <person name="Cuomo C."/>
            <person name="de Hoog S."/>
            <person name="Gorbushina A."/>
            <person name="Stielow B."/>
            <person name="Teixiera M."/>
            <person name="Abouelleil A."/>
            <person name="Chapman S.B."/>
            <person name="Priest M."/>
            <person name="Young S.K."/>
            <person name="Wortman J."/>
            <person name="Nusbaum C."/>
            <person name="Birren B."/>
        </authorList>
    </citation>
    <scope>NUCLEOTIDE SEQUENCE [LARGE SCALE GENOMIC DNA]</scope>
    <source>
        <strain evidence="9 10">CBS 43764</strain>
    </source>
</reference>
<evidence type="ECO:0000256" key="3">
    <source>
        <dbReference type="ARBA" id="ARBA00022737"/>
    </source>
</evidence>
<dbReference type="Pfam" id="PF00076">
    <property type="entry name" value="RRM_1"/>
    <property type="match status" value="2"/>
</dbReference>
<dbReference type="InterPro" id="IPR012677">
    <property type="entry name" value="Nucleotide-bd_a/b_plait_sf"/>
</dbReference>
<feature type="region of interest" description="Disordered" evidence="7">
    <location>
        <begin position="62"/>
        <end position="104"/>
    </location>
</feature>
<evidence type="ECO:0000256" key="6">
    <source>
        <dbReference type="PROSITE-ProRule" id="PRU00176"/>
    </source>
</evidence>
<dbReference type="FunCoup" id="A0A0D1YK96">
    <property type="interactions" value="70"/>
</dbReference>
<dbReference type="GO" id="GO:0000398">
    <property type="term" value="P:mRNA splicing, via spliceosome"/>
    <property type="evidence" value="ECO:0007669"/>
    <property type="project" value="InterPro"/>
</dbReference>
<dbReference type="RefSeq" id="XP_016211166.1">
    <property type="nucleotide sequence ID" value="XM_016361090.1"/>
</dbReference>
<name>A0A0D1YK96_9PEZI</name>
<dbReference type="PROSITE" id="PS50102">
    <property type="entry name" value="RRM"/>
    <property type="match status" value="2"/>
</dbReference>
<evidence type="ECO:0000256" key="4">
    <source>
        <dbReference type="ARBA" id="ARBA00022884"/>
    </source>
</evidence>
<dbReference type="InterPro" id="IPR034392">
    <property type="entry name" value="TatSF1-like_RRM1"/>
</dbReference>
<dbReference type="AlphaFoldDB" id="A0A0D1YK96"/>
<dbReference type="Gene3D" id="3.30.70.330">
    <property type="match status" value="2"/>
</dbReference>
<comment type="similarity">
    <text evidence="1">Belongs to the HTATSF1 family.</text>
</comment>
<organism evidence="9 10">
    <name type="scientific">Verruconis gallopava</name>
    <dbReference type="NCBI Taxonomy" id="253628"/>
    <lineage>
        <taxon>Eukaryota</taxon>
        <taxon>Fungi</taxon>
        <taxon>Dikarya</taxon>
        <taxon>Ascomycota</taxon>
        <taxon>Pezizomycotina</taxon>
        <taxon>Dothideomycetes</taxon>
        <taxon>Pleosporomycetidae</taxon>
        <taxon>Venturiales</taxon>
        <taxon>Sympoventuriaceae</taxon>
        <taxon>Verruconis</taxon>
    </lineage>
</organism>
<dbReference type="PANTHER" id="PTHR15608:SF0">
    <property type="entry name" value="HIV TAT-SPECIFIC FACTOR 1"/>
    <property type="match status" value="1"/>
</dbReference>
<keyword evidence="3" id="KW-0677">Repeat</keyword>
<dbReference type="FunFam" id="3.30.70.330:FF:000105">
    <property type="entry name" value="HIV Tat-specific factor 1 homolog"/>
    <property type="match status" value="1"/>
</dbReference>
<sequence>MAGVRSFPQSKDEFQTDDRISYYEEDDKWILEDEDGVEWEWVESTGKWAPVLDDKVIAQHQQAYAHTSTNDTETAEEQFKQKKRKLLEKAKQESNKKPRAEKQNSAVYVTSLPLDVTVDEVYEVFSKYGIIAEEIDSNKPRIKLYTDEEGKPKGDALIVYFRPESVQLAIQMLDETDFRWGVKGPDGPMRVRVADTSYKRTQNGNNGDDQSTSKRGKPGDKQKIIEKTQKLNQRLADWSDDEDGTALLDKEVKKDAKRHSKWDKVVVLKHMFTPEGLAKEMEEDPTVKEDLLEDVKEQCEQSGDVLDMFLFDLEADGVITVRFADADAAQNCVQRLNGRMFDGRTVEAYISKGERFKKSKLSDIDEEAERKRLEAFGELLEKMPDA</sequence>
<evidence type="ECO:0000259" key="8">
    <source>
        <dbReference type="PROSITE" id="PS50102"/>
    </source>
</evidence>
<feature type="compositionally biased region" description="Polar residues" evidence="7">
    <location>
        <begin position="199"/>
        <end position="210"/>
    </location>
</feature>
<dbReference type="EMBL" id="KN847556">
    <property type="protein sequence ID" value="KIW01298.1"/>
    <property type="molecule type" value="Genomic_DNA"/>
</dbReference>
<evidence type="ECO:0000313" key="9">
    <source>
        <dbReference type="EMBL" id="KIW01297.1"/>
    </source>
</evidence>
<dbReference type="GO" id="GO:0005686">
    <property type="term" value="C:U2 snRNP"/>
    <property type="evidence" value="ECO:0007669"/>
    <property type="project" value="TreeGrafter"/>
</dbReference>
<dbReference type="Proteomes" id="UP000053259">
    <property type="component" value="Unassembled WGS sequence"/>
</dbReference>
<keyword evidence="5" id="KW-0508">mRNA splicing</keyword>
<accession>A0A0D1YK96</accession>
<dbReference type="CDD" id="cd12285">
    <property type="entry name" value="RRM3_RBM39_like"/>
    <property type="match status" value="1"/>
</dbReference>
<feature type="compositionally biased region" description="Polar residues" evidence="7">
    <location>
        <begin position="62"/>
        <end position="72"/>
    </location>
</feature>
<dbReference type="HOGENOM" id="CLU_026945_0_2_1"/>